<dbReference type="Proteomes" id="UP000198221">
    <property type="component" value="Chromosome I"/>
</dbReference>
<name>A0A1C5HC56_9ACTN</name>
<evidence type="ECO:0000313" key="1">
    <source>
        <dbReference type="EMBL" id="SCG43585.1"/>
    </source>
</evidence>
<sequence length="175" mass="19673">MIGHGTGTCQQPLDPRGLVCLLDTSGMGTPYTPAARFRRTQAERIDQLLSWKRSDQAFFAAGACHVLAWVAVERYASAGFGIVGLRKLGEPCVSHVIISNGRWAFDHDGWTPLPELLRATAEYETDPSWEQLPITSILRQFCAAHNHRMPEQYAHDPLPRARKYLQQRPRPPEVV</sequence>
<gene>
    <name evidence="1" type="ORF">GA0070613_1111</name>
</gene>
<evidence type="ECO:0000313" key="2">
    <source>
        <dbReference type="Proteomes" id="UP000198221"/>
    </source>
</evidence>
<reference evidence="2" key="1">
    <citation type="submission" date="2016-06" db="EMBL/GenBank/DDBJ databases">
        <authorList>
            <person name="Varghese N."/>
            <person name="Submissions Spin"/>
        </authorList>
    </citation>
    <scope>NUCLEOTIDE SEQUENCE [LARGE SCALE GENOMIC DNA]</scope>
    <source>
        <strain evidence="2">DSM 43819</strain>
    </source>
</reference>
<protein>
    <submittedName>
        <fullName evidence="1">Uncharacterized protein</fullName>
    </submittedName>
</protein>
<organism evidence="1 2">
    <name type="scientific">Micromonospora inositola</name>
    <dbReference type="NCBI Taxonomy" id="47865"/>
    <lineage>
        <taxon>Bacteria</taxon>
        <taxon>Bacillati</taxon>
        <taxon>Actinomycetota</taxon>
        <taxon>Actinomycetes</taxon>
        <taxon>Micromonosporales</taxon>
        <taxon>Micromonosporaceae</taxon>
        <taxon>Micromonospora</taxon>
    </lineage>
</organism>
<dbReference type="AlphaFoldDB" id="A0A1C5HC56"/>
<keyword evidence="2" id="KW-1185">Reference proteome</keyword>
<accession>A0A1C5HC56</accession>
<dbReference type="EMBL" id="LT607754">
    <property type="protein sequence ID" value="SCG43585.1"/>
    <property type="molecule type" value="Genomic_DNA"/>
</dbReference>
<proteinExistence type="predicted"/>